<dbReference type="EMBL" id="JANPWB010000016">
    <property type="protein sequence ID" value="KAJ1082101.1"/>
    <property type="molecule type" value="Genomic_DNA"/>
</dbReference>
<name>A0AAV7KRN5_PLEWA</name>
<reference evidence="2" key="1">
    <citation type="journal article" date="2022" name="bioRxiv">
        <title>Sequencing and chromosome-scale assembly of the giantPleurodeles waltlgenome.</title>
        <authorList>
            <person name="Brown T."/>
            <person name="Elewa A."/>
            <person name="Iarovenko S."/>
            <person name="Subramanian E."/>
            <person name="Araus A.J."/>
            <person name="Petzold A."/>
            <person name="Susuki M."/>
            <person name="Suzuki K.-i.T."/>
            <person name="Hayashi T."/>
            <person name="Toyoda A."/>
            <person name="Oliveira C."/>
            <person name="Osipova E."/>
            <person name="Leigh N.D."/>
            <person name="Simon A."/>
            <person name="Yun M.H."/>
        </authorList>
    </citation>
    <scope>NUCLEOTIDE SEQUENCE</scope>
    <source>
        <strain evidence="2">20211129_DDA</strain>
        <tissue evidence="2">Liver</tissue>
    </source>
</reference>
<evidence type="ECO:0000313" key="2">
    <source>
        <dbReference type="EMBL" id="KAJ1082101.1"/>
    </source>
</evidence>
<evidence type="ECO:0000256" key="1">
    <source>
        <dbReference type="SAM" id="MobiDB-lite"/>
    </source>
</evidence>
<accession>A0AAV7KRN5</accession>
<feature type="region of interest" description="Disordered" evidence="1">
    <location>
        <begin position="164"/>
        <end position="201"/>
    </location>
</feature>
<protein>
    <submittedName>
        <fullName evidence="2">Uncharacterized protein</fullName>
    </submittedName>
</protein>
<gene>
    <name evidence="2" type="ORF">NDU88_002271</name>
</gene>
<organism evidence="2 3">
    <name type="scientific">Pleurodeles waltl</name>
    <name type="common">Iberian ribbed newt</name>
    <dbReference type="NCBI Taxonomy" id="8319"/>
    <lineage>
        <taxon>Eukaryota</taxon>
        <taxon>Metazoa</taxon>
        <taxon>Chordata</taxon>
        <taxon>Craniata</taxon>
        <taxon>Vertebrata</taxon>
        <taxon>Euteleostomi</taxon>
        <taxon>Amphibia</taxon>
        <taxon>Batrachia</taxon>
        <taxon>Caudata</taxon>
        <taxon>Salamandroidea</taxon>
        <taxon>Salamandridae</taxon>
        <taxon>Pleurodelinae</taxon>
        <taxon>Pleurodeles</taxon>
    </lineage>
</organism>
<keyword evidence="3" id="KW-1185">Reference proteome</keyword>
<dbReference type="AlphaFoldDB" id="A0AAV7KRN5"/>
<comment type="caution">
    <text evidence="2">The sequence shown here is derived from an EMBL/GenBank/DDBJ whole genome shotgun (WGS) entry which is preliminary data.</text>
</comment>
<dbReference type="Proteomes" id="UP001066276">
    <property type="component" value="Chromosome 12"/>
</dbReference>
<sequence>MTRLSGPPYVKKGKTSRRRLLVYLDKSRPRSELVKAVEHRNATQVTEKQPSTMPLTLWRASVPLDQRSEKNRTVAQRELSSARTDFGAKIKEFRSGVDLVGRRLRNATTGVWRRQLVHEESRAFSSSRECLAGPWQAAGYEARAVAHRCGLSPLRPEICRDLTGPARAAGTTGDPQRPACFLGAGPKKAEEEESGKARRRI</sequence>
<proteinExistence type="predicted"/>
<feature type="compositionally biased region" description="Basic and acidic residues" evidence="1">
    <location>
        <begin position="187"/>
        <end position="201"/>
    </location>
</feature>
<evidence type="ECO:0000313" key="3">
    <source>
        <dbReference type="Proteomes" id="UP001066276"/>
    </source>
</evidence>